<dbReference type="InterPro" id="IPR002213">
    <property type="entry name" value="UDP_glucos_trans"/>
</dbReference>
<dbReference type="Gramene" id="rna-gnl|WGS:NBSK|LSAT_3X131120_mrna">
    <property type="protein sequence ID" value="cds-PLY83490.1"/>
    <property type="gene ID" value="gene-LSAT_3X131120"/>
</dbReference>
<dbReference type="OrthoDB" id="5835829at2759"/>
<evidence type="ECO:0000256" key="1">
    <source>
        <dbReference type="ARBA" id="ARBA00009995"/>
    </source>
</evidence>
<keyword evidence="7" id="KW-1185">Reference proteome</keyword>
<evidence type="ECO:0000256" key="5">
    <source>
        <dbReference type="RuleBase" id="RU362057"/>
    </source>
</evidence>
<protein>
    <recommendedName>
        <fullName evidence="5">Glycosyltransferase</fullName>
        <ecNumber evidence="5">2.4.1.-</ecNumber>
    </recommendedName>
</protein>
<dbReference type="PROSITE" id="PS00375">
    <property type="entry name" value="UDPGT"/>
    <property type="match status" value="1"/>
</dbReference>
<comment type="similarity">
    <text evidence="1 4">Belongs to the UDP-glycosyltransferase family.</text>
</comment>
<keyword evidence="3 4" id="KW-0808">Transferase</keyword>
<dbReference type="Pfam" id="PF00201">
    <property type="entry name" value="UDPGT"/>
    <property type="match status" value="1"/>
</dbReference>
<organism evidence="6 7">
    <name type="scientific">Lactuca sativa</name>
    <name type="common">Garden lettuce</name>
    <dbReference type="NCBI Taxonomy" id="4236"/>
    <lineage>
        <taxon>Eukaryota</taxon>
        <taxon>Viridiplantae</taxon>
        <taxon>Streptophyta</taxon>
        <taxon>Embryophyta</taxon>
        <taxon>Tracheophyta</taxon>
        <taxon>Spermatophyta</taxon>
        <taxon>Magnoliopsida</taxon>
        <taxon>eudicotyledons</taxon>
        <taxon>Gunneridae</taxon>
        <taxon>Pentapetalae</taxon>
        <taxon>asterids</taxon>
        <taxon>campanulids</taxon>
        <taxon>Asterales</taxon>
        <taxon>Asteraceae</taxon>
        <taxon>Cichorioideae</taxon>
        <taxon>Cichorieae</taxon>
        <taxon>Lactucinae</taxon>
        <taxon>Lactuca</taxon>
    </lineage>
</organism>
<evidence type="ECO:0000256" key="4">
    <source>
        <dbReference type="RuleBase" id="RU003718"/>
    </source>
</evidence>
<dbReference type="InterPro" id="IPR035595">
    <property type="entry name" value="UDP_glycos_trans_CS"/>
</dbReference>
<dbReference type="Proteomes" id="UP000235145">
    <property type="component" value="Unassembled WGS sequence"/>
</dbReference>
<dbReference type="CDD" id="cd03784">
    <property type="entry name" value="GT1_Gtf-like"/>
    <property type="match status" value="1"/>
</dbReference>
<evidence type="ECO:0000256" key="3">
    <source>
        <dbReference type="ARBA" id="ARBA00022679"/>
    </source>
</evidence>
<name>A0A9R1W4W4_LACSA</name>
<dbReference type="Gene3D" id="3.40.50.2000">
    <property type="entry name" value="Glycogen Phosphorylase B"/>
    <property type="match status" value="2"/>
</dbReference>
<evidence type="ECO:0000256" key="2">
    <source>
        <dbReference type="ARBA" id="ARBA00022676"/>
    </source>
</evidence>
<dbReference type="EMBL" id="NBSK02000003">
    <property type="protein sequence ID" value="KAJ0216221.1"/>
    <property type="molecule type" value="Genomic_DNA"/>
</dbReference>
<dbReference type="EC" id="2.4.1.-" evidence="5"/>
<accession>A0A9R1W4W4</accession>
<gene>
    <name evidence="6" type="ORF">LSAT_V11C300152890</name>
</gene>
<dbReference type="AlphaFoldDB" id="A0A9R1W4W4"/>
<comment type="caution">
    <text evidence="6">The sequence shown here is derived from an EMBL/GenBank/DDBJ whole genome shotgun (WGS) entry which is preliminary data.</text>
</comment>
<keyword evidence="2 4" id="KW-0328">Glycosyltransferase</keyword>
<dbReference type="PANTHER" id="PTHR48046:SF6">
    <property type="entry name" value="GLYCOSYLTRANSFERASE"/>
    <property type="match status" value="1"/>
</dbReference>
<evidence type="ECO:0000313" key="7">
    <source>
        <dbReference type="Proteomes" id="UP000235145"/>
    </source>
</evidence>
<dbReference type="SUPFAM" id="SSF53756">
    <property type="entry name" value="UDP-Glycosyltransferase/glycogen phosphorylase"/>
    <property type="match status" value="1"/>
</dbReference>
<dbReference type="GO" id="GO:0008194">
    <property type="term" value="F:UDP-glycosyltransferase activity"/>
    <property type="evidence" value="ECO:0000318"/>
    <property type="project" value="GO_Central"/>
</dbReference>
<dbReference type="PANTHER" id="PTHR48046">
    <property type="entry name" value="UDP-GLYCOSYLTRANSFERASE 72E1"/>
    <property type="match status" value="1"/>
</dbReference>
<reference evidence="6 7" key="1">
    <citation type="journal article" date="2017" name="Nat. Commun.">
        <title>Genome assembly with in vitro proximity ligation data and whole-genome triplication in lettuce.</title>
        <authorList>
            <person name="Reyes-Chin-Wo S."/>
            <person name="Wang Z."/>
            <person name="Yang X."/>
            <person name="Kozik A."/>
            <person name="Arikit S."/>
            <person name="Song C."/>
            <person name="Xia L."/>
            <person name="Froenicke L."/>
            <person name="Lavelle D.O."/>
            <person name="Truco M.J."/>
            <person name="Xia R."/>
            <person name="Zhu S."/>
            <person name="Xu C."/>
            <person name="Xu H."/>
            <person name="Xu X."/>
            <person name="Cox K."/>
            <person name="Korf I."/>
            <person name="Meyers B.C."/>
            <person name="Michelmore R.W."/>
        </authorList>
    </citation>
    <scope>NUCLEOTIDE SEQUENCE [LARGE SCALE GENOMIC DNA]</scope>
    <source>
        <strain evidence="7">cv. Salinas</strain>
        <tissue evidence="6">Seedlings</tissue>
    </source>
</reference>
<dbReference type="FunFam" id="3.40.50.2000:FF:000054">
    <property type="entry name" value="Glycosyltransferase"/>
    <property type="match status" value="1"/>
</dbReference>
<sequence length="465" mass="51156">MEKTHHIAILPSPGMGHLIPMAEFAKRLVKHHPISVTIIIPTTGTPPKAQISVLESLPEDIHHLFLPSVNIEGLPEGTRPELQISFIMQSSLSSLRDALISLKSRTNLVALVFDMFGHDSMEVAKELCLLNFLFFPMNAMALSFTFILPKLDEETSCEYKELPDPVKVPGSITFPGHELMAPVQIRTDEVYKGYLLLSKRLTLLDGILVNSFEELEEETFRVLNTGVAGQTPIYPIGPLIQSAPSNGSNPHDCIKWLDNQPDGSVVLVSFGSGGTLSLEQIHELALGLENSGHRFLWIVRSPDEKASNASFFTASSQTDPLGFLPEGFLARTVTQGLIVPSWAPQIEILSHKATGGFLTHCGWNSTLESIVHGVPMIAWPLYAEQHMNAKVMTEALCLALRAETDENGMVRKEVIEKVVKELMEGYEGKKISQRMSELKVAANKALVNGGSSMESLSKFAQQLKK</sequence>
<dbReference type="FunFam" id="3.40.50.2000:FF:000051">
    <property type="entry name" value="Glycosyltransferase"/>
    <property type="match status" value="1"/>
</dbReference>
<proteinExistence type="inferred from homology"/>
<evidence type="ECO:0000313" key="6">
    <source>
        <dbReference type="EMBL" id="KAJ0216221.1"/>
    </source>
</evidence>